<dbReference type="EMBL" id="CH473962">
    <property type="protein sequence ID" value="EDL98797.1"/>
    <property type="molecule type" value="Genomic_DNA"/>
</dbReference>
<gene>
    <name evidence="2" type="ORF">rCG_55162</name>
</gene>
<dbReference type="Proteomes" id="UP000234681">
    <property type="component" value="Chromosome 5"/>
</dbReference>
<accession>A6IJ77</accession>
<name>A6IJ77_RAT</name>
<dbReference type="AlphaFoldDB" id="A6IJ77"/>
<evidence type="ECO:0000313" key="2">
    <source>
        <dbReference type="EMBL" id="EDL98797.1"/>
    </source>
</evidence>
<reference evidence="3" key="1">
    <citation type="submission" date="2005-09" db="EMBL/GenBank/DDBJ databases">
        <authorList>
            <person name="Mural R.J."/>
            <person name="Li P.W."/>
            <person name="Adams M.D."/>
            <person name="Amanatides P.G."/>
            <person name="Baden-Tillson H."/>
            <person name="Barnstead M."/>
            <person name="Chin S.H."/>
            <person name="Dew I."/>
            <person name="Evans C.A."/>
            <person name="Ferriera S."/>
            <person name="Flanigan M."/>
            <person name="Fosler C."/>
            <person name="Glodek A."/>
            <person name="Gu Z."/>
            <person name="Holt R.A."/>
            <person name="Jennings D."/>
            <person name="Kraft C.L."/>
            <person name="Lu F."/>
            <person name="Nguyen T."/>
            <person name="Nusskern D.R."/>
            <person name="Pfannkoch C.M."/>
            <person name="Sitter C."/>
            <person name="Sutton G.G."/>
            <person name="Venter J.C."/>
            <person name="Wang Z."/>
            <person name="Woodage T."/>
            <person name="Zheng X.H."/>
            <person name="Zhong F."/>
        </authorList>
    </citation>
    <scope>NUCLEOTIDE SEQUENCE [LARGE SCALE GENOMIC DNA]</scope>
    <source>
        <strain>BN</strain>
        <strain evidence="3">Sprague-Dawley</strain>
    </source>
</reference>
<proteinExistence type="predicted"/>
<feature type="non-terminal residue" evidence="2">
    <location>
        <position position="23"/>
    </location>
</feature>
<protein>
    <submittedName>
        <fullName evidence="2">RCG55162</fullName>
    </submittedName>
</protein>
<sequence>MKGAWILPEDQFTPSKKQEGYER</sequence>
<feature type="region of interest" description="Disordered" evidence="1">
    <location>
        <begin position="1"/>
        <end position="23"/>
    </location>
</feature>
<evidence type="ECO:0000313" key="3">
    <source>
        <dbReference type="Proteomes" id="UP000234681"/>
    </source>
</evidence>
<evidence type="ECO:0000256" key="1">
    <source>
        <dbReference type="SAM" id="MobiDB-lite"/>
    </source>
</evidence>
<organism evidence="2 3">
    <name type="scientific">Rattus norvegicus</name>
    <name type="common">Rat</name>
    <dbReference type="NCBI Taxonomy" id="10116"/>
    <lineage>
        <taxon>Eukaryota</taxon>
        <taxon>Metazoa</taxon>
        <taxon>Chordata</taxon>
        <taxon>Craniata</taxon>
        <taxon>Vertebrata</taxon>
        <taxon>Euteleostomi</taxon>
        <taxon>Mammalia</taxon>
        <taxon>Eutheria</taxon>
        <taxon>Euarchontoglires</taxon>
        <taxon>Glires</taxon>
        <taxon>Rodentia</taxon>
        <taxon>Myomorpha</taxon>
        <taxon>Muroidea</taxon>
        <taxon>Muridae</taxon>
        <taxon>Murinae</taxon>
        <taxon>Rattus</taxon>
    </lineage>
</organism>